<dbReference type="GO" id="GO:0015562">
    <property type="term" value="F:efflux transmembrane transporter activity"/>
    <property type="evidence" value="ECO:0007669"/>
    <property type="project" value="TreeGrafter"/>
</dbReference>
<feature type="coiled-coil region" evidence="3">
    <location>
        <begin position="121"/>
        <end position="155"/>
    </location>
</feature>
<sequence>MSNDLTNLHIDKSKFLVRRGKTKGKIYLSVAAGIIIVLGILYGTGILQPAIRVHVSGISTIFPSQTFTLLNASGYVVAQRKSAISSKITSSLVSLSVEEGSRAKKGDVIACLENKDAIAALKRAKADMNTARYRLKQAEAELTEAKLAYNRTTNLLQMGVVSPSEYDTADAKYKLAIAKVEEGKAAIRSGKAAVSEAKVQLDYTFLRAPFDGVVLTKNADIGDIVTPVGAAANARASVVTIADLDSLMVEVDVSESNIEQVSAGHPCEIQLDAFPGERLRGEVHMIVPTADRTKASILVKVAFADKDSRIMPEMSAKVAFLKRHATDDERKPIKAIPVTAVRTMMGKNVVYTVENNRLVEKVISTGRCYDAMIEILSGLEDGWKIVTDGNKKMKNGRRVKISEE</sequence>
<reference evidence="8" key="1">
    <citation type="journal article" date="2006" name="Nature">
        <title>Deciphering the evolution and metabolism of an anammox bacterium from a community genome.</title>
        <authorList>
            <person name="Strous M."/>
            <person name="Pelletier E."/>
            <person name="Mangenot S."/>
            <person name="Rattei T."/>
            <person name="Lehner A."/>
            <person name="Taylor M.W."/>
            <person name="Horn M."/>
            <person name="Daims H."/>
            <person name="Bartol-Mavel D."/>
            <person name="Wincker P."/>
            <person name="Barbe V."/>
            <person name="Fonknechten N."/>
            <person name="Vallenet D."/>
            <person name="Segurens B."/>
            <person name="Schenowitz-Truong C."/>
            <person name="Medigue C."/>
            <person name="Collingro A."/>
            <person name="Snel B."/>
            <person name="Dutilh B.E."/>
            <person name="OpDenCamp H.J.M."/>
            <person name="vanDerDrift C."/>
            <person name="Cirpus I."/>
            <person name="vanDePas-Schoonen K.T."/>
            <person name="Harhangi H.R."/>
            <person name="vanNiftrik L."/>
            <person name="Schmid M."/>
            <person name="Keltjens J."/>
            <person name="vanDeVossenberg J."/>
            <person name="Kartal B."/>
            <person name="Meier H."/>
            <person name="Frishman D."/>
            <person name="Huynen M.A."/>
            <person name="Mewes H."/>
            <person name="Weissenbach J."/>
            <person name="Jetten M.S.M."/>
            <person name="Wagner M."/>
            <person name="LePaslier D."/>
        </authorList>
    </citation>
    <scope>NUCLEOTIDE SEQUENCE</scope>
</reference>
<evidence type="ECO:0000313" key="12">
    <source>
        <dbReference type="Proteomes" id="UP000501926"/>
    </source>
</evidence>
<name>Q1Q198_KUEST</name>
<dbReference type="EMBL" id="CT573071">
    <property type="protein sequence ID" value="CAJ73768.1"/>
    <property type="molecule type" value="Genomic_DNA"/>
</dbReference>
<dbReference type="Pfam" id="PF25876">
    <property type="entry name" value="HH_MFP_RND"/>
    <property type="match status" value="1"/>
</dbReference>
<evidence type="ECO:0000313" key="10">
    <source>
        <dbReference type="EMBL" id="SOH03607.1"/>
    </source>
</evidence>
<evidence type="ECO:0000259" key="5">
    <source>
        <dbReference type="Pfam" id="PF25876"/>
    </source>
</evidence>
<dbReference type="InterPro" id="IPR030190">
    <property type="entry name" value="MacA_alpha-hairpin_sf"/>
</dbReference>
<dbReference type="Gene3D" id="2.40.420.20">
    <property type="match status" value="1"/>
</dbReference>
<keyword evidence="4" id="KW-0812">Transmembrane</keyword>
<dbReference type="Gene3D" id="2.40.50.100">
    <property type="match status" value="1"/>
</dbReference>
<dbReference type="GO" id="GO:0019898">
    <property type="term" value="C:extrinsic component of membrane"/>
    <property type="evidence" value="ECO:0007669"/>
    <property type="project" value="InterPro"/>
</dbReference>
<evidence type="ECO:0000256" key="1">
    <source>
        <dbReference type="ARBA" id="ARBA00009477"/>
    </source>
</evidence>
<dbReference type="Gene3D" id="2.40.30.170">
    <property type="match status" value="1"/>
</dbReference>
<keyword evidence="4" id="KW-1133">Transmembrane helix</keyword>
<dbReference type="GO" id="GO:1990195">
    <property type="term" value="C:macrolide transmembrane transporter complex"/>
    <property type="evidence" value="ECO:0007669"/>
    <property type="project" value="InterPro"/>
</dbReference>
<accession>Q1Q198</accession>
<reference evidence="8" key="2">
    <citation type="submission" date="2006-01" db="EMBL/GenBank/DDBJ databases">
        <authorList>
            <person name="Genoscope"/>
        </authorList>
    </citation>
    <scope>NUCLEOTIDE SEQUENCE</scope>
</reference>
<dbReference type="PANTHER" id="PTHR30469:SF38">
    <property type="entry name" value="HLYD FAMILY SECRETION PROTEIN"/>
    <property type="match status" value="1"/>
</dbReference>
<dbReference type="OrthoDB" id="263506at2"/>
<dbReference type="PANTHER" id="PTHR30469">
    <property type="entry name" value="MULTIDRUG RESISTANCE PROTEIN MDTA"/>
    <property type="match status" value="1"/>
</dbReference>
<keyword evidence="4" id="KW-0472">Membrane</keyword>
<evidence type="ECO:0000256" key="4">
    <source>
        <dbReference type="SAM" id="Phobius"/>
    </source>
</evidence>
<dbReference type="AlphaFoldDB" id="Q1Q198"/>
<evidence type="ECO:0000313" key="8">
    <source>
        <dbReference type="EMBL" id="CAJ73768.1"/>
    </source>
</evidence>
<dbReference type="GO" id="GO:1990281">
    <property type="term" value="C:efflux pump complex"/>
    <property type="evidence" value="ECO:0007669"/>
    <property type="project" value="TreeGrafter"/>
</dbReference>
<evidence type="ECO:0000313" key="9">
    <source>
        <dbReference type="EMBL" id="QII10796.1"/>
    </source>
</evidence>
<dbReference type="Pfam" id="PF25954">
    <property type="entry name" value="Beta-barrel_RND_2"/>
    <property type="match status" value="1"/>
</dbReference>
<evidence type="ECO:0000256" key="3">
    <source>
        <dbReference type="SAM" id="Coils"/>
    </source>
</evidence>
<evidence type="ECO:0000313" key="11">
    <source>
        <dbReference type="Proteomes" id="UP000221734"/>
    </source>
</evidence>
<dbReference type="GO" id="GO:0030313">
    <property type="term" value="C:cell envelope"/>
    <property type="evidence" value="ECO:0007669"/>
    <property type="project" value="UniProtKB-SubCell"/>
</dbReference>
<feature type="domain" description="CusB-like beta-barrel" evidence="6">
    <location>
        <begin position="249"/>
        <end position="320"/>
    </location>
</feature>
<dbReference type="InterPro" id="IPR058637">
    <property type="entry name" value="YknX-like_C"/>
</dbReference>
<evidence type="ECO:0000259" key="7">
    <source>
        <dbReference type="Pfam" id="PF25989"/>
    </source>
</evidence>
<feature type="domain" description="YknX-like C-terminal permuted SH3-like" evidence="7">
    <location>
        <begin position="335"/>
        <end position="401"/>
    </location>
</feature>
<feature type="transmembrane region" description="Helical" evidence="4">
    <location>
        <begin position="26"/>
        <end position="47"/>
    </location>
</feature>
<dbReference type="Gene3D" id="6.10.140.1990">
    <property type="match status" value="1"/>
</dbReference>
<dbReference type="InterPro" id="IPR006143">
    <property type="entry name" value="RND_pump_MFP"/>
</dbReference>
<dbReference type="KEGG" id="kst:KSMBR1_1104"/>
<protein>
    <submittedName>
        <fullName evidence="9">Acriflavin resistance protein</fullName>
    </submittedName>
    <submittedName>
        <fullName evidence="8">Similar to AcrA/AcrE family multidrug efflux protein</fullName>
    </submittedName>
</protein>
<keyword evidence="2 3" id="KW-0175">Coiled coil</keyword>
<dbReference type="Pfam" id="PF25989">
    <property type="entry name" value="YknX_C"/>
    <property type="match status" value="1"/>
</dbReference>
<reference evidence="11" key="4">
    <citation type="submission" date="2017-10" db="EMBL/GenBank/DDBJ databases">
        <authorList>
            <person name="Frank J."/>
        </authorList>
    </citation>
    <scope>NUCLEOTIDE SEQUENCE [LARGE SCALE GENOMIC DNA]</scope>
</reference>
<dbReference type="EMBL" id="LT934425">
    <property type="protein sequence ID" value="SOH03607.1"/>
    <property type="molecule type" value="Genomic_DNA"/>
</dbReference>
<dbReference type="RefSeq" id="WP_099324411.1">
    <property type="nucleotide sequence ID" value="NZ_CP049055.1"/>
</dbReference>
<evidence type="ECO:0000259" key="6">
    <source>
        <dbReference type="Pfam" id="PF25954"/>
    </source>
</evidence>
<proteinExistence type="inferred from homology"/>
<dbReference type="Proteomes" id="UP000221734">
    <property type="component" value="Chromosome Kuenenia_stuttgartiensis_MBR1"/>
</dbReference>
<dbReference type="InterPro" id="IPR058792">
    <property type="entry name" value="Beta-barrel_RND_2"/>
</dbReference>
<evidence type="ECO:0000256" key="2">
    <source>
        <dbReference type="ARBA" id="ARBA00023054"/>
    </source>
</evidence>
<dbReference type="NCBIfam" id="TIGR01730">
    <property type="entry name" value="RND_mfp"/>
    <property type="match status" value="1"/>
</dbReference>
<comment type="similarity">
    <text evidence="1">Belongs to the membrane fusion protein (MFP) (TC 8.A.1) family.</text>
</comment>
<dbReference type="EMBL" id="CP049055">
    <property type="protein sequence ID" value="QII10796.1"/>
    <property type="molecule type" value="Genomic_DNA"/>
</dbReference>
<reference evidence="10" key="3">
    <citation type="submission" date="2017-10" db="EMBL/GenBank/DDBJ databases">
        <authorList>
            <person name="Banno H."/>
            <person name="Chua N.-H."/>
        </authorList>
    </citation>
    <scope>NUCLEOTIDE SEQUENCE [LARGE SCALE GENOMIC DNA]</scope>
    <source>
        <strain evidence="10">Kuenenia_mbr1_ru-nijmegen</strain>
    </source>
</reference>
<feature type="domain" description="Multidrug resistance protein MdtA-like alpha-helical hairpin" evidence="5">
    <location>
        <begin position="129"/>
        <end position="204"/>
    </location>
</feature>
<dbReference type="GO" id="GO:1990961">
    <property type="term" value="P:xenobiotic detoxification by transmembrane export across the plasma membrane"/>
    <property type="evidence" value="ECO:0007669"/>
    <property type="project" value="InterPro"/>
</dbReference>
<dbReference type="InterPro" id="IPR058624">
    <property type="entry name" value="MdtA-like_HH"/>
</dbReference>
<keyword evidence="11" id="KW-1185">Reference proteome</keyword>
<reference evidence="9 12" key="5">
    <citation type="submission" date="2020-02" db="EMBL/GenBank/DDBJ databases">
        <title>Newly sequenced genome of strain CSTR1 showed variability in Candidatus Kuenenia stuttgartiensis genomes.</title>
        <authorList>
            <person name="Ding C."/>
            <person name="Adrian L."/>
        </authorList>
    </citation>
    <scope>NUCLEOTIDE SEQUENCE [LARGE SCALE GENOMIC DNA]</scope>
    <source>
        <strain evidence="9 12">CSTR1</strain>
    </source>
</reference>
<dbReference type="SUPFAM" id="SSF111369">
    <property type="entry name" value="HlyD-like secretion proteins"/>
    <property type="match status" value="1"/>
</dbReference>
<gene>
    <name evidence="8" type="primary">acrA</name>
    <name evidence="10" type="synonym">acrA_2</name>
    <name evidence="9" type="ORF">KsCSTR_14170</name>
    <name evidence="10" type="ORF">KSMBR1_1104</name>
    <name evidence="8" type="ORF">kuste3013</name>
</gene>
<organism evidence="8">
    <name type="scientific">Kuenenia stuttgartiensis</name>
    <dbReference type="NCBI Taxonomy" id="174633"/>
    <lineage>
        <taxon>Bacteria</taxon>
        <taxon>Pseudomonadati</taxon>
        <taxon>Planctomycetota</taxon>
        <taxon>Candidatus Brocadiia</taxon>
        <taxon>Candidatus Brocadiales</taxon>
        <taxon>Candidatus Brocadiaceae</taxon>
        <taxon>Candidatus Kuenenia</taxon>
    </lineage>
</organism>
<dbReference type="Proteomes" id="UP000501926">
    <property type="component" value="Chromosome"/>
</dbReference>